<organism evidence="2 3">
    <name type="scientific">Deinococcus phoenicis</name>
    <dbReference type="NCBI Taxonomy" id="1476583"/>
    <lineage>
        <taxon>Bacteria</taxon>
        <taxon>Thermotogati</taxon>
        <taxon>Deinococcota</taxon>
        <taxon>Deinococci</taxon>
        <taxon>Deinococcales</taxon>
        <taxon>Deinococcaceae</taxon>
        <taxon>Deinococcus</taxon>
    </lineage>
</organism>
<keyword evidence="3" id="KW-1185">Reference proteome</keyword>
<dbReference type="PATRIC" id="fig|1476583.3.peg.3621"/>
<sequence length="139" mass="14313">MQKFAGETWGDVGYRALGILGMAGLVALSGGDLVALLSNFRAATGVPLFMAVVTLLLEVLALVFVWRSGGRDLRPSPHGSPAMLAALAGGGAVALDVLGFGVPLFMAMAARLVGLVGLLTLLALLEPRAIWEAPELEST</sequence>
<dbReference type="EMBL" id="JHAC01000093">
    <property type="protein sequence ID" value="EYB66380.1"/>
    <property type="molecule type" value="Genomic_DNA"/>
</dbReference>
<feature type="transmembrane region" description="Helical" evidence="1">
    <location>
        <begin position="78"/>
        <end position="98"/>
    </location>
</feature>
<feature type="transmembrane region" description="Helical" evidence="1">
    <location>
        <begin position="12"/>
        <end position="36"/>
    </location>
</feature>
<dbReference type="AlphaFoldDB" id="A0A016QJM8"/>
<feature type="transmembrane region" description="Helical" evidence="1">
    <location>
        <begin position="104"/>
        <end position="125"/>
    </location>
</feature>
<evidence type="ECO:0000313" key="3">
    <source>
        <dbReference type="Proteomes" id="UP000020492"/>
    </source>
</evidence>
<protein>
    <submittedName>
        <fullName evidence="2">Uncharacterized protein</fullName>
    </submittedName>
</protein>
<evidence type="ECO:0000256" key="1">
    <source>
        <dbReference type="SAM" id="Phobius"/>
    </source>
</evidence>
<evidence type="ECO:0000313" key="2">
    <source>
        <dbReference type="EMBL" id="EYB66380.1"/>
    </source>
</evidence>
<reference evidence="2 3" key="1">
    <citation type="submission" date="2014-03" db="EMBL/GenBank/DDBJ databases">
        <title>Draft genome sequence of Deinococcus phoenicis 1P10ME.</title>
        <authorList>
            <person name="Stepanov V.G."/>
            <person name="Vaishampayan P."/>
            <person name="Venkateswaran K."/>
            <person name="Fox G.E."/>
        </authorList>
    </citation>
    <scope>NUCLEOTIDE SEQUENCE [LARGE SCALE GENOMIC DNA]</scope>
    <source>
        <strain evidence="2 3">1P10ME</strain>
    </source>
</reference>
<feature type="transmembrane region" description="Helical" evidence="1">
    <location>
        <begin position="48"/>
        <end position="66"/>
    </location>
</feature>
<dbReference type="RefSeq" id="WP_034360929.1">
    <property type="nucleotide sequence ID" value="NZ_JHAC01000093.1"/>
</dbReference>
<dbReference type="STRING" id="1476583.DEIPH_ctg139orf0107"/>
<name>A0A016QJM8_9DEIO</name>
<dbReference type="Proteomes" id="UP000020492">
    <property type="component" value="Unassembled WGS sequence"/>
</dbReference>
<keyword evidence="1" id="KW-0812">Transmembrane</keyword>
<comment type="caution">
    <text evidence="2">The sequence shown here is derived from an EMBL/GenBank/DDBJ whole genome shotgun (WGS) entry which is preliminary data.</text>
</comment>
<keyword evidence="1" id="KW-1133">Transmembrane helix</keyword>
<gene>
    <name evidence="2" type="ORF">DEIPH_ctg139orf0107</name>
</gene>
<proteinExistence type="predicted"/>
<keyword evidence="1" id="KW-0472">Membrane</keyword>
<accession>A0A016QJM8</accession>